<dbReference type="InterPro" id="IPR009562">
    <property type="entry name" value="DUF1178"/>
</dbReference>
<feature type="region of interest" description="Disordered" evidence="1">
    <location>
        <begin position="131"/>
        <end position="162"/>
    </location>
</feature>
<evidence type="ECO:0000313" key="2">
    <source>
        <dbReference type="EMBL" id="GGF71612.1"/>
    </source>
</evidence>
<sequence>MIRYDLLCEYDHKFEAWFRDSAAYDEQVKAGEVLCPFCSNDNIRKAVMAPAIASHKESVASTGRELAIEAAEKAADDMREGTDPQDAAHAFMEVVNKLQKHVEETCDYVGEDFAQEARAIHYGEAEERNIYGEASPEETRELRDEGIEVLTLPKPLDKKQAN</sequence>
<proteinExistence type="predicted"/>
<feature type="compositionally biased region" description="Basic and acidic residues" evidence="1">
    <location>
        <begin position="137"/>
        <end position="146"/>
    </location>
</feature>
<dbReference type="RefSeq" id="WP_188666198.1">
    <property type="nucleotide sequence ID" value="NZ_BMHV01000022.1"/>
</dbReference>
<dbReference type="AlphaFoldDB" id="A0A917C5Q4"/>
<evidence type="ECO:0008006" key="4">
    <source>
        <dbReference type="Google" id="ProtNLM"/>
    </source>
</evidence>
<reference evidence="2" key="2">
    <citation type="submission" date="2020-09" db="EMBL/GenBank/DDBJ databases">
        <authorList>
            <person name="Sun Q."/>
            <person name="Zhou Y."/>
        </authorList>
    </citation>
    <scope>NUCLEOTIDE SEQUENCE</scope>
    <source>
        <strain evidence="2">CGMCC 1.15254</strain>
    </source>
</reference>
<dbReference type="PIRSF" id="PIRSF032131">
    <property type="entry name" value="UCP032131"/>
    <property type="match status" value="1"/>
</dbReference>
<dbReference type="EMBL" id="BMHV01000022">
    <property type="protein sequence ID" value="GGF71612.1"/>
    <property type="molecule type" value="Genomic_DNA"/>
</dbReference>
<comment type="caution">
    <text evidence="2">The sequence shown here is derived from an EMBL/GenBank/DDBJ whole genome shotgun (WGS) entry which is preliminary data.</text>
</comment>
<evidence type="ECO:0000256" key="1">
    <source>
        <dbReference type="SAM" id="MobiDB-lite"/>
    </source>
</evidence>
<dbReference type="Pfam" id="PF06676">
    <property type="entry name" value="DUF1178"/>
    <property type="match status" value="1"/>
</dbReference>
<keyword evidence="3" id="KW-1185">Reference proteome</keyword>
<protein>
    <recommendedName>
        <fullName evidence="4">DUF1178 domain-containing protein</fullName>
    </recommendedName>
</protein>
<dbReference type="Proteomes" id="UP000632498">
    <property type="component" value="Unassembled WGS sequence"/>
</dbReference>
<organism evidence="2 3">
    <name type="scientific">Terasakiella brassicae</name>
    <dbReference type="NCBI Taxonomy" id="1634917"/>
    <lineage>
        <taxon>Bacteria</taxon>
        <taxon>Pseudomonadati</taxon>
        <taxon>Pseudomonadota</taxon>
        <taxon>Alphaproteobacteria</taxon>
        <taxon>Rhodospirillales</taxon>
        <taxon>Terasakiellaceae</taxon>
        <taxon>Terasakiella</taxon>
    </lineage>
</organism>
<reference evidence="2" key="1">
    <citation type="journal article" date="2014" name="Int. J. Syst. Evol. Microbiol.">
        <title>Complete genome sequence of Corynebacterium casei LMG S-19264T (=DSM 44701T), isolated from a smear-ripened cheese.</title>
        <authorList>
            <consortium name="US DOE Joint Genome Institute (JGI-PGF)"/>
            <person name="Walter F."/>
            <person name="Albersmeier A."/>
            <person name="Kalinowski J."/>
            <person name="Ruckert C."/>
        </authorList>
    </citation>
    <scope>NUCLEOTIDE SEQUENCE</scope>
    <source>
        <strain evidence="2">CGMCC 1.15254</strain>
    </source>
</reference>
<evidence type="ECO:0000313" key="3">
    <source>
        <dbReference type="Proteomes" id="UP000632498"/>
    </source>
</evidence>
<accession>A0A917C5Q4</accession>
<gene>
    <name evidence="2" type="ORF">GCM10011332_26970</name>
</gene>
<name>A0A917C5Q4_9PROT</name>